<organism evidence="1">
    <name type="scientific">Oceaniferula spumae</name>
    <dbReference type="NCBI Taxonomy" id="2979115"/>
    <lineage>
        <taxon>Bacteria</taxon>
        <taxon>Pseudomonadati</taxon>
        <taxon>Verrucomicrobiota</taxon>
        <taxon>Verrucomicrobiia</taxon>
        <taxon>Verrucomicrobiales</taxon>
        <taxon>Verrucomicrobiaceae</taxon>
        <taxon>Oceaniferula</taxon>
    </lineage>
</organism>
<name>A0AAT9FML4_9BACT</name>
<dbReference type="AlphaFoldDB" id="A0AAT9FML4"/>
<sequence>MRHRLFREPTTIPNKKSPEKLGGLCFKIILFRGTLLFTTAHDQSEATKA</sequence>
<proteinExistence type="predicted"/>
<protein>
    <submittedName>
        <fullName evidence="1">Uncharacterized protein</fullName>
    </submittedName>
</protein>
<reference evidence="1" key="1">
    <citation type="submission" date="2024-07" db="EMBL/GenBank/DDBJ databases">
        <title>Complete genome sequence of Verrucomicrobiaceae bacterium NT6N.</title>
        <authorList>
            <person name="Huang C."/>
            <person name="Takami H."/>
            <person name="Hamasaki K."/>
        </authorList>
    </citation>
    <scope>NUCLEOTIDE SEQUENCE</scope>
    <source>
        <strain evidence="1">NT6N</strain>
    </source>
</reference>
<evidence type="ECO:0000313" key="1">
    <source>
        <dbReference type="EMBL" id="BDS07208.1"/>
    </source>
</evidence>
<dbReference type="EMBL" id="AP026866">
    <property type="protein sequence ID" value="BDS07208.1"/>
    <property type="molecule type" value="Genomic_DNA"/>
</dbReference>
<gene>
    <name evidence="1" type="ORF">NT6N_22480</name>
</gene>
<accession>A0AAT9FML4</accession>
<dbReference type="KEGG" id="osu:NT6N_22480"/>